<dbReference type="Pfam" id="PF02686">
    <property type="entry name" value="GatC"/>
    <property type="match status" value="1"/>
</dbReference>
<keyword evidence="2" id="KW-1185">Reference proteome</keyword>
<dbReference type="AlphaFoldDB" id="N9V119"/>
<reference evidence="1 2" key="1">
    <citation type="journal article" date="2013" name="Genome Announc.">
        <title>Draft Genome Sequences of Mycoplasma alkalescens, Mycoplasma arginini, and Mycoplasma bovigenitalium, Three Species with Equivocal Pathogenic Status for Cattle.</title>
        <authorList>
            <person name="Manso-Silvan L."/>
            <person name="Tardy F."/>
            <person name="Baranowski E."/>
            <person name="Barre A."/>
            <person name="Blanchard A."/>
            <person name="Breton M."/>
            <person name="Couture C."/>
            <person name="Citti C."/>
            <person name="Dordet-Frisoni E."/>
            <person name="Dupuy V."/>
            <person name="Gaurivaud P."/>
            <person name="Jacob D."/>
            <person name="Lemaitre C."/>
            <person name="Nikolski M."/>
            <person name="Nouvel L.X."/>
            <person name="Poumarat F."/>
            <person name="Thebault P."/>
            <person name="Theil S."/>
            <person name="Thiaucourt F."/>
            <person name="Sirand-Pugnet P."/>
        </authorList>
    </citation>
    <scope>NUCLEOTIDE SEQUENCE [LARGE SCALE GENOMIC DNA]</scope>
    <source>
        <strain evidence="1 2">51080</strain>
    </source>
</reference>
<dbReference type="PATRIC" id="fig|1188235.3.peg.516"/>
<dbReference type="SUPFAM" id="SSF141000">
    <property type="entry name" value="Glu-tRNAGln amidotransferase C subunit"/>
    <property type="match status" value="1"/>
</dbReference>
<sequence length="100" mass="11801">MKSIDKEKLFSIVKRLMIEPSEQVIDQILLEWEQIKQQMKIMNKIDTSNIEPLTHINEAPLIDFLREDIEDNSFSISKQQILENAPEKDDNYIITTRVVK</sequence>
<gene>
    <name evidence="1" type="primary">gatC</name>
    <name evidence="1" type="ORF">MBVG_5000</name>
</gene>
<proteinExistence type="predicted"/>
<dbReference type="GO" id="GO:0006450">
    <property type="term" value="P:regulation of translational fidelity"/>
    <property type="evidence" value="ECO:0007669"/>
    <property type="project" value="InterPro"/>
</dbReference>
<dbReference type="OrthoDB" id="401051at2"/>
<dbReference type="GO" id="GO:0016740">
    <property type="term" value="F:transferase activity"/>
    <property type="evidence" value="ECO:0007669"/>
    <property type="project" value="UniProtKB-KW"/>
</dbReference>
<dbReference type="Proteomes" id="UP000013220">
    <property type="component" value="Unassembled WGS sequence"/>
</dbReference>
<dbReference type="EMBL" id="AORH01000030">
    <property type="protein sequence ID" value="ENY69097.1"/>
    <property type="molecule type" value="Genomic_DNA"/>
</dbReference>
<dbReference type="eggNOG" id="ENOG5030MW0">
    <property type="taxonomic scope" value="Bacteria"/>
</dbReference>
<keyword evidence="1" id="KW-0808">Transferase</keyword>
<protein>
    <submittedName>
        <fullName evidence="1">Glutamyl-tRNA (Gln) amidotransferase subunit C</fullName>
    </submittedName>
</protein>
<organism evidence="1 2">
    <name type="scientific">Mycoplasmopsis bovigenitalium 51080</name>
    <dbReference type="NCBI Taxonomy" id="1188235"/>
    <lineage>
        <taxon>Bacteria</taxon>
        <taxon>Bacillati</taxon>
        <taxon>Mycoplasmatota</taxon>
        <taxon>Mycoplasmoidales</taxon>
        <taxon>Metamycoplasmataceae</taxon>
        <taxon>Mycoplasmopsis</taxon>
    </lineage>
</organism>
<dbReference type="InterPro" id="IPR003837">
    <property type="entry name" value="GatC"/>
</dbReference>
<comment type="caution">
    <text evidence="1">The sequence shown here is derived from an EMBL/GenBank/DDBJ whole genome shotgun (WGS) entry which is preliminary data.</text>
</comment>
<accession>N9V119</accession>
<dbReference type="RefSeq" id="WP_004421012.1">
    <property type="nucleotide sequence ID" value="NZ_AORH01000030.1"/>
</dbReference>
<evidence type="ECO:0000313" key="2">
    <source>
        <dbReference type="Proteomes" id="UP000013220"/>
    </source>
</evidence>
<dbReference type="STRING" id="1188235.MBVG_5000"/>
<dbReference type="InterPro" id="IPR036113">
    <property type="entry name" value="Asp/Glu-ADT_sf_sub_c"/>
</dbReference>
<evidence type="ECO:0000313" key="1">
    <source>
        <dbReference type="EMBL" id="ENY69097.1"/>
    </source>
</evidence>
<name>N9V119_9BACT</name>